<dbReference type="GO" id="GO:0005794">
    <property type="term" value="C:Golgi apparatus"/>
    <property type="evidence" value="ECO:0007669"/>
    <property type="project" value="TreeGrafter"/>
</dbReference>
<accession>A0A0A9WF93</accession>
<dbReference type="GO" id="GO:0035269">
    <property type="term" value="P:protein O-linked glycosylation via mannose"/>
    <property type="evidence" value="ECO:0007669"/>
    <property type="project" value="TreeGrafter"/>
</dbReference>
<evidence type="ECO:0000313" key="3">
    <source>
        <dbReference type="EMBL" id="JAG06066.1"/>
    </source>
</evidence>
<dbReference type="Pfam" id="PF22921">
    <property type="entry name" value="FKRP_N"/>
    <property type="match status" value="1"/>
</dbReference>
<dbReference type="PANTHER" id="PTHR13627">
    <property type="entry name" value="FUKUTIN RELATED PROTEIN"/>
    <property type="match status" value="1"/>
</dbReference>
<dbReference type="Pfam" id="PF04991">
    <property type="entry name" value="LicD"/>
    <property type="match status" value="1"/>
</dbReference>
<dbReference type="PANTHER" id="PTHR13627:SF31">
    <property type="entry name" value="RIBITOL 5-PHOSPHATE TRANSFERASE FKRP"/>
    <property type="match status" value="1"/>
</dbReference>
<evidence type="ECO:0000259" key="2">
    <source>
        <dbReference type="Pfam" id="PF22921"/>
    </source>
</evidence>
<reference evidence="3" key="1">
    <citation type="journal article" date="2014" name="PLoS ONE">
        <title>Transcriptome-Based Identification of ABC Transporters in the Western Tarnished Plant Bug Lygus hesperus.</title>
        <authorList>
            <person name="Hull J.J."/>
            <person name="Chaney K."/>
            <person name="Geib S.M."/>
            <person name="Fabrick J.A."/>
            <person name="Brent C.S."/>
            <person name="Walsh D."/>
            <person name="Lavine L.C."/>
        </authorList>
    </citation>
    <scope>NUCLEOTIDE SEQUENCE</scope>
</reference>
<reference evidence="4" key="3">
    <citation type="journal article" date="2016" name="Gigascience">
        <title>De novo construction of an expanded transcriptome assembly for the western tarnished plant bug, Lygus hesperus.</title>
        <authorList>
            <person name="Tassone E.E."/>
            <person name="Geib S.M."/>
            <person name="Hall B."/>
            <person name="Fabrick J.A."/>
            <person name="Brent C.S."/>
            <person name="Hull J.J."/>
        </authorList>
    </citation>
    <scope>NUCLEOTIDE SEQUENCE</scope>
</reference>
<dbReference type="EMBL" id="GDHC01006486">
    <property type="protein sequence ID" value="JAQ12143.1"/>
    <property type="molecule type" value="Transcribed_RNA"/>
</dbReference>
<evidence type="ECO:0000259" key="1">
    <source>
        <dbReference type="Pfam" id="PF04991"/>
    </source>
</evidence>
<gene>
    <name evidence="3" type="primary">Fkrp</name>
    <name evidence="4" type="synonym">Fkrp_1</name>
    <name evidence="3" type="ORF">CM83_43026</name>
    <name evidence="4" type="ORF">g.39683</name>
</gene>
<reference evidence="3" key="2">
    <citation type="submission" date="2014-07" db="EMBL/GenBank/DDBJ databases">
        <authorList>
            <person name="Hull J."/>
        </authorList>
    </citation>
    <scope>NUCLEOTIDE SEQUENCE</scope>
</reference>
<dbReference type="InterPro" id="IPR052613">
    <property type="entry name" value="LicD_transferase"/>
</dbReference>
<name>A0A0A9WF93_LYGHE</name>
<dbReference type="EMBL" id="GBHO01037538">
    <property type="protein sequence ID" value="JAG06066.1"/>
    <property type="molecule type" value="Transcribed_RNA"/>
</dbReference>
<dbReference type="InterPro" id="IPR007074">
    <property type="entry name" value="LicD/FKTN/FKRP_NTP_transf"/>
</dbReference>
<feature type="domain" description="FKRP stem" evidence="2">
    <location>
        <begin position="60"/>
        <end position="300"/>
    </location>
</feature>
<dbReference type="InterPro" id="IPR055105">
    <property type="entry name" value="FKRP_N"/>
</dbReference>
<organism evidence="3">
    <name type="scientific">Lygus hesperus</name>
    <name type="common">Western plant bug</name>
    <dbReference type="NCBI Taxonomy" id="30085"/>
    <lineage>
        <taxon>Eukaryota</taxon>
        <taxon>Metazoa</taxon>
        <taxon>Ecdysozoa</taxon>
        <taxon>Arthropoda</taxon>
        <taxon>Hexapoda</taxon>
        <taxon>Insecta</taxon>
        <taxon>Pterygota</taxon>
        <taxon>Neoptera</taxon>
        <taxon>Paraneoptera</taxon>
        <taxon>Hemiptera</taxon>
        <taxon>Heteroptera</taxon>
        <taxon>Panheteroptera</taxon>
        <taxon>Cimicomorpha</taxon>
        <taxon>Miridae</taxon>
        <taxon>Mirini</taxon>
        <taxon>Lygus</taxon>
    </lineage>
</organism>
<proteinExistence type="predicted"/>
<evidence type="ECO:0000313" key="4">
    <source>
        <dbReference type="EMBL" id="JAQ12143.1"/>
    </source>
</evidence>
<dbReference type="AlphaFoldDB" id="A0A0A9WF93"/>
<feature type="domain" description="LicD/FKTN/FKRP nucleotidyltransferase" evidence="1">
    <location>
        <begin position="358"/>
        <end position="395"/>
    </location>
</feature>
<protein>
    <submittedName>
        <fullName evidence="3">Fukutin-related protein</fullName>
    </submittedName>
</protein>
<sequence length="523" mass="60543">MRIRFAKLLTVLVILLNVVAFHFVWLLLSHHSSVTRSDSPIPFPTRSSESLRVDQRRSLDETIQSNLTIILRGFEHFENDIPNTIRSIASTYPKINILLISETPPYPPLLLNATSTLFQNVKHVYLQSSLNNSYESRTPFLQLRSSHVLFMPDSARIHTKKTIEKMFKILQNEKRNLVAATFKASKPVSCLNTHINLKEWMIQFEDIRDSVCGFIKGKHATLMKTEILSKLTDPFMLPFPDSFYLQAAAQGFKTRVMHEFPFGSGKELYSTPHNQWKAQQLEKDHNQNMFRSLGLKKVIRESGVVEWFGCRRDSMRCFGTVIDDTPQYLWEGKWTPPCCLAGLRRTARHVFQQLEGSQIRYWLEGGSLLGAIRSGDILPWDYDVDIGIYREDIRRCGWLLKAKKKPTADEQGFIWEKAAEGDFFRVHFSHVNRLHVDIFPFYSRNGTMTKNTWFKSHKQDMEFPEHYLKPLSSIEFVGRTVSAPNNIHDFLELKFGEGAVENPQYPNPLKMASLGYKTYPDKN</sequence>